<dbReference type="OrthoDB" id="9813348at2"/>
<dbReference type="PANTHER" id="PTHR43400:SF7">
    <property type="entry name" value="FAD-DEPENDENT OXIDOREDUCTASE 2 FAD BINDING DOMAIN-CONTAINING PROTEIN"/>
    <property type="match status" value="1"/>
</dbReference>
<dbReference type="SUPFAM" id="SSF51905">
    <property type="entry name" value="FAD/NAD(P)-binding domain"/>
    <property type="match status" value="1"/>
</dbReference>
<dbReference type="EMBL" id="QIBX01000007">
    <property type="protein sequence ID" value="RNL40361.1"/>
    <property type="molecule type" value="Genomic_DNA"/>
</dbReference>
<evidence type="ECO:0000256" key="1">
    <source>
        <dbReference type="ARBA" id="ARBA00001974"/>
    </source>
</evidence>
<evidence type="ECO:0000256" key="3">
    <source>
        <dbReference type="ARBA" id="ARBA00022827"/>
    </source>
</evidence>
<keyword evidence="3" id="KW-0274">FAD</keyword>
<dbReference type="InterPro" id="IPR050315">
    <property type="entry name" value="FAD-oxidoreductase_2"/>
</dbReference>
<dbReference type="PROSITE" id="PS51257">
    <property type="entry name" value="PROKAR_LIPOPROTEIN"/>
    <property type="match status" value="1"/>
</dbReference>
<evidence type="ECO:0000313" key="6">
    <source>
        <dbReference type="EMBL" id="RNL40361.1"/>
    </source>
</evidence>
<dbReference type="Gene3D" id="3.90.700.10">
    <property type="entry name" value="Succinate dehydrogenase/fumarate reductase flavoprotein, catalytic domain"/>
    <property type="match status" value="1"/>
</dbReference>
<dbReference type="InterPro" id="IPR006311">
    <property type="entry name" value="TAT_signal"/>
</dbReference>
<evidence type="ECO:0000256" key="4">
    <source>
        <dbReference type="ARBA" id="ARBA00023002"/>
    </source>
</evidence>
<evidence type="ECO:0000256" key="2">
    <source>
        <dbReference type="ARBA" id="ARBA00022630"/>
    </source>
</evidence>
<sequence>MSKAKRIDVSRRSFLAGAGLLGMGAVAGTGLLGCSPSASSEGSANASGDASSAGDAAATDSASDVWAIHELAEPSETISADVCIVGAGGTGTAAAIQAIDLGLKPVIIEREPGYGGSFVGTEGMTALETHFTEADGGVYFAGAYNPDEPYTVKNAVNTCLNYHHWIPQHKLYENYFAQTAETIEWLEGHGVKFEGNISIGSGPKVWHVYDKGDNSSPGGYFMQCFSQEAQDLGVEAHFGYWGRKLLRNEDGSVAGVLAEDANGNVLQVDAPVVMIATGGYANNSEFLYEVSETKNENIQAMGMPIREGDGIKMAKDAGAAMAEGLGTVMWCGPVPIGAISAVWTIDAYSAGVQPTVWLNELGERFCKEDLWIDDFSAAGVCVRNQHKTYALFTEADMLRWEESGPYGQVFSFGTPGTPLSEAREVLMEAEGVHVGDDLAALCEEVGLDAAAVQATIERYNGYCDAAAKLDPEDTSADEEFGKKAKYMYKMEEGPYWLLETADGYYTTCGGIKVNEKIQVLDEEGQVIPGLYAGGSDAGGLYGDSYDVKFAPGSQAGWAVNSGRLAMKDAKEYLGK</sequence>
<dbReference type="PROSITE" id="PS51318">
    <property type="entry name" value="TAT"/>
    <property type="match status" value="1"/>
</dbReference>
<dbReference type="InterPro" id="IPR027477">
    <property type="entry name" value="Succ_DH/fumarate_Rdtase_cat_sf"/>
</dbReference>
<dbReference type="RefSeq" id="WP_123208717.1">
    <property type="nucleotide sequence ID" value="NZ_JBHTHO010000032.1"/>
</dbReference>
<dbReference type="PANTHER" id="PTHR43400">
    <property type="entry name" value="FUMARATE REDUCTASE"/>
    <property type="match status" value="1"/>
</dbReference>
<comment type="caution">
    <text evidence="6">The sequence shown here is derived from an EMBL/GenBank/DDBJ whole genome shotgun (WGS) entry which is preliminary data.</text>
</comment>
<dbReference type="SUPFAM" id="SSF56425">
    <property type="entry name" value="Succinate dehydrogenase/fumarate reductase flavoprotein, catalytic domain"/>
    <property type="match status" value="1"/>
</dbReference>
<protein>
    <submittedName>
        <fullName evidence="6">Succinate dehydrogenase</fullName>
    </submittedName>
</protein>
<dbReference type="Gene3D" id="3.50.50.60">
    <property type="entry name" value="FAD/NAD(P)-binding domain"/>
    <property type="match status" value="2"/>
</dbReference>
<evidence type="ECO:0000313" key="7">
    <source>
        <dbReference type="Proteomes" id="UP000269591"/>
    </source>
</evidence>
<keyword evidence="4" id="KW-0560">Oxidoreductase</keyword>
<dbReference type="Proteomes" id="UP000269591">
    <property type="component" value="Unassembled WGS sequence"/>
</dbReference>
<dbReference type="PRINTS" id="PR00411">
    <property type="entry name" value="PNDRDTASEI"/>
</dbReference>
<gene>
    <name evidence="6" type="ORF">DMP06_05350</name>
</gene>
<proteinExistence type="predicted"/>
<feature type="domain" description="FAD-dependent oxidoreductase 2 FAD-binding" evidence="5">
    <location>
        <begin position="81"/>
        <end position="542"/>
    </location>
</feature>
<name>A0A3N0AZR5_9ACTN</name>
<organism evidence="6 7">
    <name type="scientific">Slackia equolifaciens</name>
    <dbReference type="NCBI Taxonomy" id="498718"/>
    <lineage>
        <taxon>Bacteria</taxon>
        <taxon>Bacillati</taxon>
        <taxon>Actinomycetota</taxon>
        <taxon>Coriobacteriia</taxon>
        <taxon>Eggerthellales</taxon>
        <taxon>Eggerthellaceae</taxon>
        <taxon>Slackia</taxon>
    </lineage>
</organism>
<dbReference type="GO" id="GO:0033765">
    <property type="term" value="F:steroid dehydrogenase activity, acting on the CH-CH group of donors"/>
    <property type="evidence" value="ECO:0007669"/>
    <property type="project" value="UniProtKB-ARBA"/>
</dbReference>
<keyword evidence="2" id="KW-0285">Flavoprotein</keyword>
<dbReference type="AlphaFoldDB" id="A0A3N0AZR5"/>
<accession>A0A3N0AZR5</accession>
<dbReference type="Pfam" id="PF00890">
    <property type="entry name" value="FAD_binding_2"/>
    <property type="match status" value="1"/>
</dbReference>
<dbReference type="InterPro" id="IPR003953">
    <property type="entry name" value="FAD-dep_OxRdtase_2_FAD-bd"/>
</dbReference>
<dbReference type="InterPro" id="IPR036188">
    <property type="entry name" value="FAD/NAD-bd_sf"/>
</dbReference>
<reference evidence="7" key="1">
    <citation type="submission" date="2018-05" db="EMBL/GenBank/DDBJ databases">
        <title>Genome Sequencing of selected type strains of the family Eggerthellaceae.</title>
        <authorList>
            <person name="Danylec N."/>
            <person name="Stoll D.A."/>
            <person name="Doetsch A."/>
            <person name="Huch M."/>
        </authorList>
    </citation>
    <scope>NUCLEOTIDE SEQUENCE [LARGE SCALE GENOMIC DNA]</scope>
    <source>
        <strain evidence="7">DSM 24851</strain>
    </source>
</reference>
<evidence type="ECO:0000259" key="5">
    <source>
        <dbReference type="Pfam" id="PF00890"/>
    </source>
</evidence>
<comment type="cofactor">
    <cofactor evidence="1">
        <name>FAD</name>
        <dbReference type="ChEBI" id="CHEBI:57692"/>
    </cofactor>
</comment>
<keyword evidence="7" id="KW-1185">Reference proteome</keyword>